<feature type="domain" description="Glycolipid transfer protein" evidence="2">
    <location>
        <begin position="28"/>
        <end position="179"/>
    </location>
</feature>
<dbReference type="GO" id="GO:1902387">
    <property type="term" value="F:ceramide 1-phosphate binding"/>
    <property type="evidence" value="ECO:0007669"/>
    <property type="project" value="TreeGrafter"/>
</dbReference>
<dbReference type="GO" id="GO:0005829">
    <property type="term" value="C:cytosol"/>
    <property type="evidence" value="ECO:0007669"/>
    <property type="project" value="TreeGrafter"/>
</dbReference>
<sequence>MGQWLVESCVSEKFNACRRACGDSSVPAAELADAAIALISIFDLIKGMGIAKSDMMGNADVLKRQAEANPGASVQELIKKELEQADLKKLLKGHEFKDAPLDDKGKPVQNVCVSMLWLQRALIFICVLLETLQTEPKLKTAVDAGYAASIKQHHGFVVKGVFAAASNAAPSKEKFVGLLADEEEEAMSAITEMLPVVKEILNILGPFMKEIGAETGNYPPGYLCAA</sequence>
<keyword evidence="4" id="KW-1185">Reference proteome</keyword>
<dbReference type="eggNOG" id="KOG3221">
    <property type="taxonomic scope" value="Eukaryota"/>
</dbReference>
<protein>
    <recommendedName>
        <fullName evidence="2">Glycolipid transfer protein domain-containing protein</fullName>
    </recommendedName>
</protein>
<evidence type="ECO:0000313" key="3">
    <source>
        <dbReference type="EnsemblProtists" id="EOD34867"/>
    </source>
</evidence>
<dbReference type="OMA" id="EMHGAEW"/>
<dbReference type="GO" id="GO:0016020">
    <property type="term" value="C:membrane"/>
    <property type="evidence" value="ECO:0007669"/>
    <property type="project" value="TreeGrafter"/>
</dbReference>
<dbReference type="STRING" id="2903.R1DIJ3"/>
<dbReference type="EnsemblProtists" id="EOD34867">
    <property type="protein sequence ID" value="EOD34867"/>
    <property type="gene ID" value="EMIHUDRAFT_423492"/>
</dbReference>
<dbReference type="InterPro" id="IPR036497">
    <property type="entry name" value="GLTP_sf"/>
</dbReference>
<dbReference type="RefSeq" id="XP_005787296.1">
    <property type="nucleotide sequence ID" value="XM_005787239.1"/>
</dbReference>
<dbReference type="PANTHER" id="PTHR10219">
    <property type="entry name" value="GLYCOLIPID TRANSFER PROTEIN-RELATED"/>
    <property type="match status" value="1"/>
</dbReference>
<name>A0A0D3KGI2_EMIH1</name>
<evidence type="ECO:0000259" key="2">
    <source>
        <dbReference type="Pfam" id="PF08718"/>
    </source>
</evidence>
<dbReference type="SUPFAM" id="SSF110004">
    <property type="entry name" value="Glycolipid transfer protein, GLTP"/>
    <property type="match status" value="1"/>
</dbReference>
<evidence type="ECO:0000256" key="1">
    <source>
        <dbReference type="ARBA" id="ARBA00022448"/>
    </source>
</evidence>
<dbReference type="KEGG" id="ehx:EMIHUDRAFT_423492"/>
<keyword evidence="1" id="KW-0813">Transport</keyword>
<evidence type="ECO:0000313" key="4">
    <source>
        <dbReference type="Proteomes" id="UP000013827"/>
    </source>
</evidence>
<dbReference type="PaxDb" id="2903-EOD34867"/>
<reference evidence="3" key="2">
    <citation type="submission" date="2024-10" db="UniProtKB">
        <authorList>
            <consortium name="EnsemblProtists"/>
        </authorList>
    </citation>
    <scope>IDENTIFICATION</scope>
</reference>
<dbReference type="AlphaFoldDB" id="A0A0D3KGI2"/>
<dbReference type="GeneID" id="17280138"/>
<dbReference type="HOGENOM" id="CLU_1226768_0_0_1"/>
<accession>A0A0D3KGI2</accession>
<dbReference type="GO" id="GO:1902388">
    <property type="term" value="F:ceramide 1-phosphate transfer activity"/>
    <property type="evidence" value="ECO:0007669"/>
    <property type="project" value="TreeGrafter"/>
</dbReference>
<proteinExistence type="predicted"/>
<dbReference type="Proteomes" id="UP000013827">
    <property type="component" value="Unassembled WGS sequence"/>
</dbReference>
<dbReference type="Gene3D" id="1.10.3520.10">
    <property type="entry name" value="Glycolipid transfer protein"/>
    <property type="match status" value="1"/>
</dbReference>
<dbReference type="PANTHER" id="PTHR10219:SF25">
    <property type="entry name" value="PLECKSTRIN HOMOLOGY DOMAIN-CONTAINING FAMILY A MEMBER 8"/>
    <property type="match status" value="1"/>
</dbReference>
<dbReference type="Pfam" id="PF08718">
    <property type="entry name" value="GLTP"/>
    <property type="match status" value="1"/>
</dbReference>
<reference evidence="4" key="1">
    <citation type="journal article" date="2013" name="Nature">
        <title>Pan genome of the phytoplankton Emiliania underpins its global distribution.</title>
        <authorList>
            <person name="Read B.A."/>
            <person name="Kegel J."/>
            <person name="Klute M.J."/>
            <person name="Kuo A."/>
            <person name="Lefebvre S.C."/>
            <person name="Maumus F."/>
            <person name="Mayer C."/>
            <person name="Miller J."/>
            <person name="Monier A."/>
            <person name="Salamov A."/>
            <person name="Young J."/>
            <person name="Aguilar M."/>
            <person name="Claverie J.M."/>
            <person name="Frickenhaus S."/>
            <person name="Gonzalez K."/>
            <person name="Herman E.K."/>
            <person name="Lin Y.C."/>
            <person name="Napier J."/>
            <person name="Ogata H."/>
            <person name="Sarno A.F."/>
            <person name="Shmutz J."/>
            <person name="Schroeder D."/>
            <person name="de Vargas C."/>
            <person name="Verret F."/>
            <person name="von Dassow P."/>
            <person name="Valentin K."/>
            <person name="Van de Peer Y."/>
            <person name="Wheeler G."/>
            <person name="Dacks J.B."/>
            <person name="Delwiche C.F."/>
            <person name="Dyhrman S.T."/>
            <person name="Glockner G."/>
            <person name="John U."/>
            <person name="Richards T."/>
            <person name="Worden A.Z."/>
            <person name="Zhang X."/>
            <person name="Grigoriev I.V."/>
            <person name="Allen A.E."/>
            <person name="Bidle K."/>
            <person name="Borodovsky M."/>
            <person name="Bowler C."/>
            <person name="Brownlee C."/>
            <person name="Cock J.M."/>
            <person name="Elias M."/>
            <person name="Gladyshev V.N."/>
            <person name="Groth M."/>
            <person name="Guda C."/>
            <person name="Hadaegh A."/>
            <person name="Iglesias-Rodriguez M.D."/>
            <person name="Jenkins J."/>
            <person name="Jones B.M."/>
            <person name="Lawson T."/>
            <person name="Leese F."/>
            <person name="Lindquist E."/>
            <person name="Lobanov A."/>
            <person name="Lomsadze A."/>
            <person name="Malik S.B."/>
            <person name="Marsh M.E."/>
            <person name="Mackinder L."/>
            <person name="Mock T."/>
            <person name="Mueller-Roeber B."/>
            <person name="Pagarete A."/>
            <person name="Parker M."/>
            <person name="Probert I."/>
            <person name="Quesneville H."/>
            <person name="Raines C."/>
            <person name="Rensing S.A."/>
            <person name="Riano-Pachon D.M."/>
            <person name="Richier S."/>
            <person name="Rokitta S."/>
            <person name="Shiraiwa Y."/>
            <person name="Soanes D.M."/>
            <person name="van der Giezen M."/>
            <person name="Wahlund T.M."/>
            <person name="Williams B."/>
            <person name="Wilson W."/>
            <person name="Wolfe G."/>
            <person name="Wurch L.L."/>
        </authorList>
    </citation>
    <scope>NUCLEOTIDE SEQUENCE</scope>
</reference>
<dbReference type="InterPro" id="IPR014830">
    <property type="entry name" value="Glycolipid_transfer_prot_dom"/>
</dbReference>
<organism evidence="3 4">
    <name type="scientific">Emiliania huxleyi (strain CCMP1516)</name>
    <dbReference type="NCBI Taxonomy" id="280463"/>
    <lineage>
        <taxon>Eukaryota</taxon>
        <taxon>Haptista</taxon>
        <taxon>Haptophyta</taxon>
        <taxon>Prymnesiophyceae</taxon>
        <taxon>Isochrysidales</taxon>
        <taxon>Noelaerhabdaceae</taxon>
        <taxon>Emiliania</taxon>
    </lineage>
</organism>